<dbReference type="Gene3D" id="1.10.10.1100">
    <property type="entry name" value="BFD-like [2Fe-2S]-binding domain"/>
    <property type="match status" value="1"/>
</dbReference>
<evidence type="ECO:0000313" key="3">
    <source>
        <dbReference type="EMBL" id="REG23487.1"/>
    </source>
</evidence>
<dbReference type="PANTHER" id="PTHR42949">
    <property type="entry name" value="ANAEROBIC GLYCEROL-3-PHOSPHATE DEHYDROGENASE SUBUNIT B"/>
    <property type="match status" value="1"/>
</dbReference>
<gene>
    <name evidence="3" type="ORF">DFR63_1863</name>
</gene>
<dbReference type="InterPro" id="IPR041854">
    <property type="entry name" value="BFD-like_2Fe2S-bd_dom_sf"/>
</dbReference>
<dbReference type="InterPro" id="IPR007419">
    <property type="entry name" value="BFD-like_2Fe2S-bd_dom"/>
</dbReference>
<organism evidence="3 4">
    <name type="scientific">Jeotgalicoccus halotolerans</name>
    <dbReference type="NCBI Taxonomy" id="157227"/>
    <lineage>
        <taxon>Bacteria</taxon>
        <taxon>Bacillati</taxon>
        <taxon>Bacillota</taxon>
        <taxon>Bacilli</taxon>
        <taxon>Bacillales</taxon>
        <taxon>Staphylococcaceae</taxon>
        <taxon>Jeotgalicoccus</taxon>
    </lineage>
</organism>
<dbReference type="PANTHER" id="PTHR42949:SF3">
    <property type="entry name" value="ANAEROBIC GLYCEROL-3-PHOSPHATE DEHYDROGENASE SUBUNIT B"/>
    <property type="match status" value="1"/>
</dbReference>
<dbReference type="InterPro" id="IPR051691">
    <property type="entry name" value="Metab_Enz_Cyan_OpOx_G3PDH"/>
</dbReference>
<protein>
    <submittedName>
        <fullName evidence="3">BFD-like [2Fe-2S] binding protein</fullName>
    </submittedName>
</protein>
<comment type="caution">
    <text evidence="3">The sequence shown here is derived from an EMBL/GenBank/DDBJ whole genome shotgun (WGS) entry which is preliminary data.</text>
</comment>
<feature type="domain" description="BFD-like [2Fe-2S]-binding" evidence="2">
    <location>
        <begin position="8"/>
        <end position="56"/>
    </location>
</feature>
<evidence type="ECO:0000256" key="1">
    <source>
        <dbReference type="ARBA" id="ARBA00023002"/>
    </source>
</evidence>
<dbReference type="Proteomes" id="UP000257076">
    <property type="component" value="Unassembled WGS sequence"/>
</dbReference>
<keyword evidence="1" id="KW-0560">Oxidoreductase</keyword>
<accession>A0A3E0AUP7</accession>
<dbReference type="EMBL" id="QUMW01000013">
    <property type="protein sequence ID" value="REG23487.1"/>
    <property type="molecule type" value="Genomic_DNA"/>
</dbReference>
<keyword evidence="4" id="KW-1185">Reference proteome</keyword>
<sequence length="92" mass="10394">MRKEDDFVVCRCENVYYSDLLEIMEDGANNSREIKLKSRAGMGFCNSRTCGPLLEAMTGDNSNELPHYVHLKSQPPLRTISLLDLARGNNDD</sequence>
<evidence type="ECO:0000313" key="4">
    <source>
        <dbReference type="Proteomes" id="UP000257076"/>
    </source>
</evidence>
<dbReference type="AlphaFoldDB" id="A0A3E0AUP7"/>
<dbReference type="Pfam" id="PF04324">
    <property type="entry name" value="Fer2_BFD"/>
    <property type="match status" value="1"/>
</dbReference>
<name>A0A3E0AUP7_9STAP</name>
<proteinExistence type="predicted"/>
<evidence type="ECO:0000259" key="2">
    <source>
        <dbReference type="Pfam" id="PF04324"/>
    </source>
</evidence>
<dbReference type="RefSeq" id="WP_115885642.1">
    <property type="nucleotide sequence ID" value="NZ_CBCSHX010000004.1"/>
</dbReference>
<reference evidence="3 4" key="1">
    <citation type="submission" date="2018-08" db="EMBL/GenBank/DDBJ databases">
        <title>Genomic Encyclopedia of Type Strains, Phase IV (KMG-IV): sequencing the most valuable type-strain genomes for metagenomic binning, comparative biology and taxonomic classification.</title>
        <authorList>
            <person name="Goeker M."/>
        </authorList>
    </citation>
    <scope>NUCLEOTIDE SEQUENCE [LARGE SCALE GENOMIC DNA]</scope>
    <source>
        <strain evidence="3 4">DSM 17274</strain>
    </source>
</reference>
<dbReference type="GO" id="GO:0016491">
    <property type="term" value="F:oxidoreductase activity"/>
    <property type="evidence" value="ECO:0007669"/>
    <property type="project" value="UniProtKB-KW"/>
</dbReference>
<dbReference type="OrthoDB" id="9801699at2"/>